<evidence type="ECO:0000256" key="1">
    <source>
        <dbReference type="SAM" id="Coils"/>
    </source>
</evidence>
<dbReference type="InterPro" id="IPR039552">
    <property type="entry name" value="IS66_C"/>
</dbReference>
<dbReference type="Pfam" id="PF13005">
    <property type="entry name" value="zf-IS66"/>
    <property type="match status" value="1"/>
</dbReference>
<evidence type="ECO:0000259" key="3">
    <source>
        <dbReference type="Pfam" id="PF13005"/>
    </source>
</evidence>
<feature type="domain" description="Transposase IS66 central" evidence="2">
    <location>
        <begin position="181"/>
        <end position="460"/>
    </location>
</feature>
<dbReference type="RefSeq" id="WP_161868668.1">
    <property type="nucleotide sequence ID" value="NZ_MAEI02000001.1"/>
</dbReference>
<name>A0ABV0F4S5_9ENTE</name>
<organism evidence="6 7">
    <name type="scientific">Enterococcus diestrammenae</name>
    <dbReference type="NCBI Taxonomy" id="1155073"/>
    <lineage>
        <taxon>Bacteria</taxon>
        <taxon>Bacillati</taxon>
        <taxon>Bacillota</taxon>
        <taxon>Bacilli</taxon>
        <taxon>Lactobacillales</taxon>
        <taxon>Enterococcaceae</taxon>
        <taxon>Enterococcus</taxon>
    </lineage>
</organism>
<feature type="domain" description="Transposase IS66 C-terminal" evidence="5">
    <location>
        <begin position="467"/>
        <end position="508"/>
    </location>
</feature>
<evidence type="ECO:0000313" key="7">
    <source>
        <dbReference type="Proteomes" id="UP001429357"/>
    </source>
</evidence>
<sequence length="524" mass="60853">MTELEKELTKQLARTTTQLEIMTEQLNNQAKQIENLMNIIANMNRRQFGTKSEQNQNQLSLLDDEENFPFNKAEQTASKAAETETVSYQRKKYKGQREVLTRHLPVIEKEILLPDDRQVCSCCEHQMKRLGRKLARTEWNYIPAHLEKNEYYEEAYECRECKKNGQNNIHRSEAPKPVLPKSLAGPSCLANTIYQKLEMSLPFYRQEKEWLRHGLAVSRRTLANWHNKSLLEWGVPLYEAMKKELLQQEVLSADETVYQILYREDGKPATSDSRIWLFRTAETAPVPIVLYHSSETRSFAVAESFLRGFKGFLHCDGYQVYQKLPDVLLQTCWAHVRRKFIETNDPYGQGAVGVRYCDELFRLERIWKKEGLSGEELLVKRQTDAATLVQHFWDWMEGLVVMKGPLRKAINYTLKLKTSLGAFLENSQLVISNNLAERSIRPVTVGRKNWNFSTSPEGAKANAIGYSLIQTAKENGLEPFRYLTWLFTELPQQEIFQHPERIKDYLPWSAQAKLACTMTNKIAK</sequence>
<dbReference type="InterPro" id="IPR052344">
    <property type="entry name" value="Transposase-related"/>
</dbReference>
<keyword evidence="1" id="KW-0175">Coiled coil</keyword>
<evidence type="ECO:0000313" key="6">
    <source>
        <dbReference type="EMBL" id="MEO1782141.1"/>
    </source>
</evidence>
<accession>A0ABV0F4S5</accession>
<dbReference type="Pfam" id="PF03050">
    <property type="entry name" value="DDE_Tnp_IS66"/>
    <property type="match status" value="1"/>
</dbReference>
<dbReference type="InterPro" id="IPR024463">
    <property type="entry name" value="Transposase_TnpC_homeodom"/>
</dbReference>
<evidence type="ECO:0000259" key="5">
    <source>
        <dbReference type="Pfam" id="PF13817"/>
    </source>
</evidence>
<dbReference type="Pfam" id="PF13817">
    <property type="entry name" value="DDE_Tnp_IS66_C"/>
    <property type="match status" value="1"/>
</dbReference>
<evidence type="ECO:0008006" key="8">
    <source>
        <dbReference type="Google" id="ProtNLM"/>
    </source>
</evidence>
<reference evidence="6" key="1">
    <citation type="submission" date="2016-06" db="EMBL/GenBank/DDBJ databases">
        <authorList>
            <person name="Van Tyne D."/>
        </authorList>
    </citation>
    <scope>NUCLEOTIDE SEQUENCE</scope>
    <source>
        <strain evidence="6">JM9A</strain>
    </source>
</reference>
<feature type="domain" description="Transposase IS66 zinc-finger binding" evidence="3">
    <location>
        <begin position="118"/>
        <end position="161"/>
    </location>
</feature>
<dbReference type="InterPro" id="IPR024474">
    <property type="entry name" value="Znf_dom_IS66"/>
</dbReference>
<dbReference type="Proteomes" id="UP001429357">
    <property type="component" value="Unassembled WGS sequence"/>
</dbReference>
<evidence type="ECO:0000259" key="4">
    <source>
        <dbReference type="Pfam" id="PF13007"/>
    </source>
</evidence>
<dbReference type="NCBIfam" id="NF033517">
    <property type="entry name" value="transpos_IS66"/>
    <property type="match status" value="1"/>
</dbReference>
<reference evidence="6" key="2">
    <citation type="submission" date="2024-02" db="EMBL/GenBank/DDBJ databases">
        <title>The Genome Sequence of Enterococcus diestrammenae JM9A.</title>
        <authorList>
            <person name="Earl A."/>
            <person name="Manson A."/>
            <person name="Gilmore M."/>
            <person name="Sanders J."/>
            <person name="Shea T."/>
            <person name="Howe W."/>
            <person name="Livny J."/>
            <person name="Cuomo C."/>
            <person name="Neafsey D."/>
            <person name="Birren B."/>
        </authorList>
    </citation>
    <scope>NUCLEOTIDE SEQUENCE</scope>
    <source>
        <strain evidence="6">JM9A</strain>
    </source>
</reference>
<protein>
    <recommendedName>
        <fullName evidence="8">Transposase</fullName>
    </recommendedName>
</protein>
<gene>
    <name evidence="6" type="ORF">BAU18_001734</name>
</gene>
<feature type="domain" description="Transposase TnpC homeodomain" evidence="4">
    <location>
        <begin position="36"/>
        <end position="108"/>
    </location>
</feature>
<evidence type="ECO:0000259" key="2">
    <source>
        <dbReference type="Pfam" id="PF03050"/>
    </source>
</evidence>
<dbReference type="PANTHER" id="PTHR33678">
    <property type="entry name" value="BLL1576 PROTEIN"/>
    <property type="match status" value="1"/>
</dbReference>
<dbReference type="Pfam" id="PF13007">
    <property type="entry name" value="LZ_Tnp_IS66"/>
    <property type="match status" value="1"/>
</dbReference>
<dbReference type="InterPro" id="IPR004291">
    <property type="entry name" value="Transposase_IS66_central"/>
</dbReference>
<proteinExistence type="predicted"/>
<feature type="coiled-coil region" evidence="1">
    <location>
        <begin position="5"/>
        <end position="46"/>
    </location>
</feature>
<comment type="caution">
    <text evidence="6">The sequence shown here is derived from an EMBL/GenBank/DDBJ whole genome shotgun (WGS) entry which is preliminary data.</text>
</comment>
<dbReference type="PANTHER" id="PTHR33678:SF1">
    <property type="entry name" value="BLL1576 PROTEIN"/>
    <property type="match status" value="1"/>
</dbReference>
<dbReference type="EMBL" id="MAEI02000001">
    <property type="protein sequence ID" value="MEO1782141.1"/>
    <property type="molecule type" value="Genomic_DNA"/>
</dbReference>
<keyword evidence="7" id="KW-1185">Reference proteome</keyword>